<dbReference type="GO" id="GO:0000145">
    <property type="term" value="C:exocyst"/>
    <property type="evidence" value="ECO:0007669"/>
    <property type="project" value="TreeGrafter"/>
</dbReference>
<dbReference type="InterPro" id="IPR036047">
    <property type="entry name" value="F-box-like_dom_sf"/>
</dbReference>
<dbReference type="AlphaFoldDB" id="A0AAD5TP22"/>
<feature type="domain" description="F-box" evidence="2">
    <location>
        <begin position="25"/>
        <end position="71"/>
    </location>
</feature>
<gene>
    <name evidence="3" type="primary">RCY1</name>
    <name evidence="3" type="ORF">HDU87_007973</name>
</gene>
<reference evidence="3" key="1">
    <citation type="submission" date="2020-05" db="EMBL/GenBank/DDBJ databases">
        <title>Phylogenomic resolution of chytrid fungi.</title>
        <authorList>
            <person name="Stajich J.E."/>
            <person name="Amses K."/>
            <person name="Simmons R."/>
            <person name="Seto K."/>
            <person name="Myers J."/>
            <person name="Bonds A."/>
            <person name="Quandt C.A."/>
            <person name="Barry K."/>
            <person name="Liu P."/>
            <person name="Grigoriev I."/>
            <person name="Longcore J.E."/>
            <person name="James T.Y."/>
        </authorList>
    </citation>
    <scope>NUCLEOTIDE SEQUENCE</scope>
    <source>
        <strain evidence="3">JEL0379</strain>
    </source>
</reference>
<dbReference type="GO" id="GO:0006893">
    <property type="term" value="P:Golgi to plasma membrane transport"/>
    <property type="evidence" value="ECO:0007669"/>
    <property type="project" value="TreeGrafter"/>
</dbReference>
<evidence type="ECO:0000256" key="1">
    <source>
        <dbReference type="SAM" id="MobiDB-lite"/>
    </source>
</evidence>
<evidence type="ECO:0000313" key="3">
    <source>
        <dbReference type="EMBL" id="KAJ3182634.1"/>
    </source>
</evidence>
<feature type="region of interest" description="Disordered" evidence="1">
    <location>
        <begin position="81"/>
        <end position="107"/>
    </location>
</feature>
<dbReference type="InterPro" id="IPR009976">
    <property type="entry name" value="Sec10-like"/>
</dbReference>
<dbReference type="PANTHER" id="PTHR12100:SF1">
    <property type="entry name" value="RECYCLIN-1"/>
    <property type="match status" value="1"/>
</dbReference>
<dbReference type="Gene3D" id="1.20.1280.50">
    <property type="match status" value="1"/>
</dbReference>
<accession>A0AAD5TP22</accession>
<dbReference type="Proteomes" id="UP001212152">
    <property type="component" value="Unassembled WGS sequence"/>
</dbReference>
<feature type="compositionally biased region" description="Low complexity" evidence="1">
    <location>
        <begin position="218"/>
        <end position="252"/>
    </location>
</feature>
<dbReference type="InterPro" id="IPR001810">
    <property type="entry name" value="F-box_dom"/>
</dbReference>
<protein>
    <submittedName>
        <fullName evidence="3">F-box protein: endocytic membrane traffic, recycling ReCYcling 1</fullName>
    </submittedName>
</protein>
<dbReference type="InterPro" id="IPR048627">
    <property type="entry name" value="Sec10_HB"/>
</dbReference>
<sequence>MAPAKAKKGAQAAAAAAAAAANTPPKTIASLPPDLIIRTFTFLPVADLSAVARVSRRFKILAYNDDVYDPKLLALGITGDGSSSSGGAPAGTLANPDSGTDDADGGLVDMLSTRLRQMPGGDMLPASTKYLETGTLWSSLVDTDAAALASSEQQTLPAAEAKENNVSAVTEAAKVDSAIVASPSAAATAAASIVVPEGEMDISMDAPIEASSDEDLPDAASKAAAAEASSPAPTGGDAAAAAASTPSSPVSPQQQITSTLTIAKPALIIGHGGLQGASGKTTNTLSVGGFKKQASAASPSAFFRGSGKTGRELFRQMFTQLCPYFLDFRKRQKDSKVFKDFKDLSQVAVVLRKLKLFSEAHFILDCDDIHFAIETTIEWFESMLLGQFERAYDSKNISEMQRNAWAAYNLNGGHACVQLFISKNPVFFDPTFNPSLISSKLPAGGAAVGYTLADDFAKFSDYTLNNCRAQARIIARVFPPEADALTSFVNKVFEDSVAEYLSAVLAAAKEREGVGIYLHTLATGIHCCMQFADYISANDAAVPVQTDKLKASVVALVKPYTQTYMKQELEFMSSKFDKELEKWANRKDAKKKKAGATAKYIADQDQAQAHKRQVMNTMKSIMFAPVALGKMVTGLGGNNKVKPHLQSLLDNAEPVTTLPVQQEDNVTYHLDDDNSLNGLVSLELCLHLMHTNKEALGRVLVVTSATDPTKIRTNVEKVFCALLSVIGPNHIKPAFDTAISRLSTAKLSDAQDEKAVSPDSLQFFELVHIADLIQQMVEVYYQEDVKSWIDESDFLADIVVDKKAFERLLDDCVASGMDKAIQVLVNQVDYILLVEQKKEDFNPPEKDVVLDLKPTLACRRVIDCLNSHAKILYGVAEKNTMEVFFGEVGTRIFNVICKNIKRLQISQTGAMQLILDLNTFYTWSTTLRVSSVKKMFEVLKELGNLFLADGGDELRKLVHDLPRYQGQLRIEEVYELLASRTDYKKIQKYVETKECCIQ</sequence>
<dbReference type="PROSITE" id="PS50181">
    <property type="entry name" value="FBOX"/>
    <property type="match status" value="1"/>
</dbReference>
<organism evidence="3 4">
    <name type="scientific">Geranomyces variabilis</name>
    <dbReference type="NCBI Taxonomy" id="109894"/>
    <lineage>
        <taxon>Eukaryota</taxon>
        <taxon>Fungi</taxon>
        <taxon>Fungi incertae sedis</taxon>
        <taxon>Chytridiomycota</taxon>
        <taxon>Chytridiomycota incertae sedis</taxon>
        <taxon>Chytridiomycetes</taxon>
        <taxon>Spizellomycetales</taxon>
        <taxon>Powellomycetaceae</taxon>
        <taxon>Geranomyces</taxon>
    </lineage>
</organism>
<proteinExistence type="predicted"/>
<dbReference type="GO" id="GO:0006887">
    <property type="term" value="P:exocytosis"/>
    <property type="evidence" value="ECO:0007669"/>
    <property type="project" value="TreeGrafter"/>
</dbReference>
<dbReference type="SUPFAM" id="SSF81383">
    <property type="entry name" value="F-box domain"/>
    <property type="match status" value="1"/>
</dbReference>
<evidence type="ECO:0000313" key="4">
    <source>
        <dbReference type="Proteomes" id="UP001212152"/>
    </source>
</evidence>
<dbReference type="Pfam" id="PF07393">
    <property type="entry name" value="Sec10_HB"/>
    <property type="match status" value="1"/>
</dbReference>
<evidence type="ECO:0000259" key="2">
    <source>
        <dbReference type="PROSITE" id="PS50181"/>
    </source>
</evidence>
<feature type="region of interest" description="Disordered" evidence="1">
    <location>
        <begin position="211"/>
        <end position="256"/>
    </location>
</feature>
<keyword evidence="4" id="KW-1185">Reference proteome</keyword>
<dbReference type="PANTHER" id="PTHR12100">
    <property type="entry name" value="SEC10"/>
    <property type="match status" value="1"/>
</dbReference>
<dbReference type="Pfam" id="PF12937">
    <property type="entry name" value="F-box-like"/>
    <property type="match status" value="1"/>
</dbReference>
<name>A0AAD5TP22_9FUNG</name>
<comment type="caution">
    <text evidence="3">The sequence shown here is derived from an EMBL/GenBank/DDBJ whole genome shotgun (WGS) entry which is preliminary data.</text>
</comment>
<dbReference type="EMBL" id="JADGJQ010000008">
    <property type="protein sequence ID" value="KAJ3182634.1"/>
    <property type="molecule type" value="Genomic_DNA"/>
</dbReference>
<dbReference type="CDD" id="cd09917">
    <property type="entry name" value="F-box_SF"/>
    <property type="match status" value="1"/>
</dbReference>